<gene>
    <name evidence="4" type="ORF">KRR39_11980</name>
</gene>
<evidence type="ECO:0000259" key="3">
    <source>
        <dbReference type="PROSITE" id="PS51186"/>
    </source>
</evidence>
<evidence type="ECO:0000313" key="4">
    <source>
        <dbReference type="EMBL" id="QWZ06341.1"/>
    </source>
</evidence>
<dbReference type="RefSeq" id="WP_216937192.1">
    <property type="nucleotide sequence ID" value="NZ_CP077062.1"/>
</dbReference>
<evidence type="ECO:0000256" key="1">
    <source>
        <dbReference type="ARBA" id="ARBA00022679"/>
    </source>
</evidence>
<evidence type="ECO:0000313" key="5">
    <source>
        <dbReference type="Proteomes" id="UP000683575"/>
    </source>
</evidence>
<keyword evidence="5" id="KW-1185">Reference proteome</keyword>
<dbReference type="KEGG" id="nps:KRR39_11980"/>
<dbReference type="PROSITE" id="PS51186">
    <property type="entry name" value="GNAT"/>
    <property type="match status" value="1"/>
</dbReference>
<dbReference type="EMBL" id="CP077062">
    <property type="protein sequence ID" value="QWZ06341.1"/>
    <property type="molecule type" value="Genomic_DNA"/>
</dbReference>
<dbReference type="Proteomes" id="UP000683575">
    <property type="component" value="Chromosome"/>
</dbReference>
<evidence type="ECO:0000256" key="2">
    <source>
        <dbReference type="ARBA" id="ARBA00023315"/>
    </source>
</evidence>
<protein>
    <submittedName>
        <fullName evidence="4">GNAT family N-acetyltransferase</fullName>
    </submittedName>
</protein>
<dbReference type="CDD" id="cd04301">
    <property type="entry name" value="NAT_SF"/>
    <property type="match status" value="1"/>
</dbReference>
<dbReference type="Pfam" id="PF00583">
    <property type="entry name" value="Acetyltransf_1"/>
    <property type="match status" value="1"/>
</dbReference>
<keyword evidence="1" id="KW-0808">Transferase</keyword>
<feature type="domain" description="N-acetyltransferase" evidence="3">
    <location>
        <begin position="163"/>
        <end position="322"/>
    </location>
</feature>
<dbReference type="InterPro" id="IPR050832">
    <property type="entry name" value="Bact_Acetyltransf"/>
</dbReference>
<name>A0A975SV02_9ACTN</name>
<dbReference type="GO" id="GO:0016747">
    <property type="term" value="F:acyltransferase activity, transferring groups other than amino-acyl groups"/>
    <property type="evidence" value="ECO:0007669"/>
    <property type="project" value="InterPro"/>
</dbReference>
<sequence length="322" mass="34354">MSRLEVLPFDESHLPDAGRLLAARHRRHRAAEPHLPARFEDPVTCSTEVAAVLGGTDVSGAVALRDGRVVGYLLGAPKPGPDWGRNVWVESAGLAVEEAEDARDLYAAAAARWAEEGRTAHYVLVPAHDEALVSAWFRLAFGHQHTHAVREVPAGPAGTPPHVRVRRAARGDVAALARLDLELPAHQALAPTFSAAPTGTYEEALAEWEDDVDDPDFATFVAEHEGRVVGSAVGCRLERSGSHAGPARPDGAGFLGFAAVLPGARGLGAGRALGEAVLDWSRSEGHACVVTDWRATNLLSSRAWPALGFRPSYLRLHRLLGH</sequence>
<proteinExistence type="predicted"/>
<organism evidence="4 5">
    <name type="scientific">Nocardioides panacis</name>
    <dbReference type="NCBI Taxonomy" id="2849501"/>
    <lineage>
        <taxon>Bacteria</taxon>
        <taxon>Bacillati</taxon>
        <taxon>Actinomycetota</taxon>
        <taxon>Actinomycetes</taxon>
        <taxon>Propionibacteriales</taxon>
        <taxon>Nocardioidaceae</taxon>
        <taxon>Nocardioides</taxon>
    </lineage>
</organism>
<keyword evidence="2" id="KW-0012">Acyltransferase</keyword>
<dbReference type="PANTHER" id="PTHR43877">
    <property type="entry name" value="AMINOALKYLPHOSPHONATE N-ACETYLTRANSFERASE-RELATED-RELATED"/>
    <property type="match status" value="1"/>
</dbReference>
<dbReference type="AlphaFoldDB" id="A0A975SV02"/>
<dbReference type="InterPro" id="IPR000182">
    <property type="entry name" value="GNAT_dom"/>
</dbReference>
<reference evidence="4" key="1">
    <citation type="submission" date="2021-06" db="EMBL/GenBank/DDBJ databases">
        <title>Complete genome sequence of Nocardioides sp. G188.</title>
        <authorList>
            <person name="Im W.-T."/>
        </authorList>
    </citation>
    <scope>NUCLEOTIDE SEQUENCE</scope>
    <source>
        <strain evidence="4">G188</strain>
    </source>
</reference>
<accession>A0A975SV02</accession>